<reference evidence="2 3" key="1">
    <citation type="submission" date="2024-04" db="EMBL/GenBank/DDBJ databases">
        <title>New Clade of Flavobacterium.</title>
        <authorList>
            <person name="Matos L."/>
            <person name="Proenca D.N."/>
            <person name="Fransisco R.M."/>
            <person name="Chung A.P."/>
            <person name="Maccario L."/>
            <person name="Sorensen S.J."/>
            <person name="Morais P.V."/>
        </authorList>
    </citation>
    <scope>NUCLEOTIDE SEQUENCE [LARGE SCALE GENOMIC DNA]</scope>
    <source>
        <strain evidence="2 3">FBOR7N2.3</strain>
    </source>
</reference>
<keyword evidence="1" id="KW-0812">Transmembrane</keyword>
<name>A0ABV4TQI7_9FLAO</name>
<evidence type="ECO:0000313" key="2">
    <source>
        <dbReference type="EMBL" id="MFA9195181.1"/>
    </source>
</evidence>
<keyword evidence="1" id="KW-1133">Transmembrane helix</keyword>
<comment type="caution">
    <text evidence="2">The sequence shown here is derived from an EMBL/GenBank/DDBJ whole genome shotgun (WGS) entry which is preliminary data.</text>
</comment>
<dbReference type="Proteomes" id="UP001574170">
    <property type="component" value="Unassembled WGS sequence"/>
</dbReference>
<dbReference type="EMBL" id="JBCFQK010000018">
    <property type="protein sequence ID" value="MFA9195181.1"/>
    <property type="molecule type" value="Genomic_DNA"/>
</dbReference>
<organism evidence="2 3">
    <name type="scientific">Flavobacterium magnesitis</name>
    <dbReference type="NCBI Taxonomy" id="3138077"/>
    <lineage>
        <taxon>Bacteria</taxon>
        <taxon>Pseudomonadati</taxon>
        <taxon>Bacteroidota</taxon>
        <taxon>Flavobacteriia</taxon>
        <taxon>Flavobacteriales</taxon>
        <taxon>Flavobacteriaceae</taxon>
        <taxon>Flavobacterium</taxon>
    </lineage>
</organism>
<proteinExistence type="predicted"/>
<protein>
    <recommendedName>
        <fullName evidence="4">DUF4199 domain-containing protein</fullName>
    </recommendedName>
</protein>
<evidence type="ECO:0008006" key="4">
    <source>
        <dbReference type="Google" id="ProtNLM"/>
    </source>
</evidence>
<keyword evidence="3" id="KW-1185">Reference proteome</keyword>
<dbReference type="RefSeq" id="WP_373392318.1">
    <property type="nucleotide sequence ID" value="NZ_JBCFQJ010000020.1"/>
</dbReference>
<feature type="transmembrane region" description="Helical" evidence="1">
    <location>
        <begin position="19"/>
        <end position="36"/>
    </location>
</feature>
<evidence type="ECO:0000313" key="3">
    <source>
        <dbReference type="Proteomes" id="UP001574170"/>
    </source>
</evidence>
<accession>A0ABV4TQI7</accession>
<feature type="transmembrane region" description="Helical" evidence="1">
    <location>
        <begin position="127"/>
        <end position="146"/>
    </location>
</feature>
<sequence>MEENQKEIQRQFRQQQEKYVYYVLALTVSAIGFAIYKTSGLPLKWSQVTLGLSVISWGISIFCGLMFIKYVISNLYANNTYFDILAGRHPDSGNNPGKIKAGVEGIKQAIKSNADTASNYFKWQGRLFYAGIVLFILWHVTEMYLLSNNHC</sequence>
<keyword evidence="1" id="KW-0472">Membrane</keyword>
<evidence type="ECO:0000256" key="1">
    <source>
        <dbReference type="SAM" id="Phobius"/>
    </source>
</evidence>
<gene>
    <name evidence="2" type="ORF">AAGV33_12260</name>
</gene>
<feature type="transmembrane region" description="Helical" evidence="1">
    <location>
        <begin position="48"/>
        <end position="68"/>
    </location>
</feature>